<dbReference type="EMBL" id="JACSQM010000005">
    <property type="protein sequence ID" value="MBD7964902.1"/>
    <property type="molecule type" value="Genomic_DNA"/>
</dbReference>
<dbReference type="InterPro" id="IPR036388">
    <property type="entry name" value="WH-like_DNA-bd_sf"/>
</dbReference>
<dbReference type="SUPFAM" id="SSF48008">
    <property type="entry name" value="GntR ligand-binding domain-like"/>
    <property type="match status" value="1"/>
</dbReference>
<accession>A0ABR8SN74</accession>
<keyword evidence="3" id="KW-0804">Transcription</keyword>
<dbReference type="CDD" id="cd07377">
    <property type="entry name" value="WHTH_GntR"/>
    <property type="match status" value="1"/>
</dbReference>
<evidence type="ECO:0000259" key="4">
    <source>
        <dbReference type="PROSITE" id="PS50949"/>
    </source>
</evidence>
<keyword evidence="2" id="KW-0238">DNA-binding</keyword>
<dbReference type="Proteomes" id="UP000603641">
    <property type="component" value="Unassembled WGS sequence"/>
</dbReference>
<dbReference type="InterPro" id="IPR008920">
    <property type="entry name" value="TF_FadR/GntR_C"/>
</dbReference>
<evidence type="ECO:0000313" key="5">
    <source>
        <dbReference type="EMBL" id="MBD7964902.1"/>
    </source>
</evidence>
<dbReference type="RefSeq" id="WP_191754177.1">
    <property type="nucleotide sequence ID" value="NZ_JACSQM010000005.1"/>
</dbReference>
<dbReference type="SMART" id="SM00895">
    <property type="entry name" value="FCD"/>
    <property type="match status" value="1"/>
</dbReference>
<dbReference type="Gene3D" id="1.20.120.530">
    <property type="entry name" value="GntR ligand-binding domain-like"/>
    <property type="match status" value="1"/>
</dbReference>
<dbReference type="InterPro" id="IPR000524">
    <property type="entry name" value="Tscrpt_reg_HTH_GntR"/>
</dbReference>
<dbReference type="Gene3D" id="1.10.10.10">
    <property type="entry name" value="Winged helix-like DNA-binding domain superfamily/Winged helix DNA-binding domain"/>
    <property type="match status" value="1"/>
</dbReference>
<sequence length="225" mass="26285">MENKPFFDNLNLHERVYMYVRDKIINNELKPGSRIDYEELISELGVSRTPLRDAINRLQHDKLIEVKPRSGTFVSVPRPKDIEEIYDVRKPLECLAVKLSAQHLSKETYKSLLDETDEVEAELNRGNVETFFQSDRNLHKLLIVNADNSRLLTIMNSLEVQIKWFGVIMTINVDRPLQANEMHRKLIKAMHDGRVEEAIQIMGAHIDEVKHDILQDFLQHTKMED</sequence>
<dbReference type="PANTHER" id="PTHR43537">
    <property type="entry name" value="TRANSCRIPTIONAL REGULATOR, GNTR FAMILY"/>
    <property type="match status" value="1"/>
</dbReference>
<dbReference type="PANTHER" id="PTHR43537:SF5">
    <property type="entry name" value="UXU OPERON TRANSCRIPTIONAL REGULATOR"/>
    <property type="match status" value="1"/>
</dbReference>
<evidence type="ECO:0000313" key="6">
    <source>
        <dbReference type="Proteomes" id="UP000603641"/>
    </source>
</evidence>
<gene>
    <name evidence="5" type="ORF">H9648_12635</name>
</gene>
<dbReference type="SUPFAM" id="SSF46785">
    <property type="entry name" value="Winged helix' DNA-binding domain"/>
    <property type="match status" value="1"/>
</dbReference>
<feature type="domain" description="HTH gntR-type" evidence="4">
    <location>
        <begin position="10"/>
        <end position="77"/>
    </location>
</feature>
<evidence type="ECO:0000256" key="3">
    <source>
        <dbReference type="ARBA" id="ARBA00023163"/>
    </source>
</evidence>
<keyword evidence="6" id="KW-1185">Reference proteome</keyword>
<comment type="caution">
    <text evidence="5">The sequence shown here is derived from an EMBL/GenBank/DDBJ whole genome shotgun (WGS) entry which is preliminary data.</text>
</comment>
<name>A0ABR8SN74_9BACL</name>
<protein>
    <submittedName>
        <fullName evidence="5">GntR family transcriptional regulator</fullName>
    </submittedName>
</protein>
<dbReference type="SMART" id="SM00345">
    <property type="entry name" value="HTH_GNTR"/>
    <property type="match status" value="1"/>
</dbReference>
<keyword evidence="1" id="KW-0805">Transcription regulation</keyword>
<dbReference type="PROSITE" id="PS50949">
    <property type="entry name" value="HTH_GNTR"/>
    <property type="match status" value="1"/>
</dbReference>
<reference evidence="5 6" key="1">
    <citation type="submission" date="2020-08" db="EMBL/GenBank/DDBJ databases">
        <title>A Genomic Blueprint of the Chicken Gut Microbiome.</title>
        <authorList>
            <person name="Gilroy R."/>
            <person name="Ravi A."/>
            <person name="Getino M."/>
            <person name="Pursley I."/>
            <person name="Horton D.L."/>
            <person name="Alikhan N.-F."/>
            <person name="Baker D."/>
            <person name="Gharbi K."/>
            <person name="Hall N."/>
            <person name="Watson M."/>
            <person name="Adriaenssens E.M."/>
            <person name="Foster-Nyarko E."/>
            <person name="Jarju S."/>
            <person name="Secka A."/>
            <person name="Antonio M."/>
            <person name="Oren A."/>
            <person name="Chaudhuri R."/>
            <person name="La Ragione R.M."/>
            <person name="Hildebrand F."/>
            <person name="Pallen M.J."/>
        </authorList>
    </citation>
    <scope>NUCLEOTIDE SEQUENCE [LARGE SCALE GENOMIC DNA]</scope>
    <source>
        <strain evidence="5 6">Sa2CUA10</strain>
    </source>
</reference>
<evidence type="ECO:0000256" key="2">
    <source>
        <dbReference type="ARBA" id="ARBA00023125"/>
    </source>
</evidence>
<dbReference type="Pfam" id="PF00392">
    <property type="entry name" value="GntR"/>
    <property type="match status" value="1"/>
</dbReference>
<proteinExistence type="predicted"/>
<evidence type="ECO:0000256" key="1">
    <source>
        <dbReference type="ARBA" id="ARBA00023015"/>
    </source>
</evidence>
<dbReference type="InterPro" id="IPR036390">
    <property type="entry name" value="WH_DNA-bd_sf"/>
</dbReference>
<dbReference type="Pfam" id="PF07729">
    <property type="entry name" value="FCD"/>
    <property type="match status" value="1"/>
</dbReference>
<dbReference type="InterPro" id="IPR011711">
    <property type="entry name" value="GntR_C"/>
</dbReference>
<organism evidence="5 6">
    <name type="scientific">Fictibacillus norfolkensis</name>
    <dbReference type="NCBI Taxonomy" id="2762233"/>
    <lineage>
        <taxon>Bacteria</taxon>
        <taxon>Bacillati</taxon>
        <taxon>Bacillota</taxon>
        <taxon>Bacilli</taxon>
        <taxon>Bacillales</taxon>
        <taxon>Fictibacillaceae</taxon>
        <taxon>Fictibacillus</taxon>
    </lineage>
</organism>